<accession>A0A3D8TQ00</accession>
<reference evidence="2" key="1">
    <citation type="submission" date="2015-04" db="EMBL/GenBank/DDBJ databases">
        <authorList>
            <person name="Schardt J."/>
            <person name="Mueller-Herbst S."/>
            <person name="Scherer S."/>
            <person name="Huptas C."/>
        </authorList>
    </citation>
    <scope>NUCLEOTIDE SEQUENCE [LARGE SCALE GENOMIC DNA]</scope>
    <source>
        <strain evidence="2">Kiel-L1</strain>
    </source>
</reference>
<keyword evidence="2" id="KW-1185">Reference proteome</keyword>
<gene>
    <name evidence="1" type="ORF">UR08_08005</name>
</gene>
<organism evidence="1 2">
    <name type="scientific">Listeria kieliensis</name>
    <dbReference type="NCBI Taxonomy" id="1621700"/>
    <lineage>
        <taxon>Bacteria</taxon>
        <taxon>Bacillati</taxon>
        <taxon>Bacillota</taxon>
        <taxon>Bacilli</taxon>
        <taxon>Bacillales</taxon>
        <taxon>Listeriaceae</taxon>
        <taxon>Listeria</taxon>
    </lineage>
</organism>
<dbReference type="AlphaFoldDB" id="A0A3D8TQ00"/>
<evidence type="ECO:0000313" key="1">
    <source>
        <dbReference type="EMBL" id="RDX00900.1"/>
    </source>
</evidence>
<protein>
    <submittedName>
        <fullName evidence="1">Uncharacterized protein</fullName>
    </submittedName>
</protein>
<sequence>MKTNNGSVLKQMINKMLIYWKMDTPKATITMIGSYPHENQKRFLAFIGIKLYMFIVLFF</sequence>
<dbReference type="EMBL" id="LARY01000002">
    <property type="protein sequence ID" value="RDX00900.1"/>
    <property type="molecule type" value="Genomic_DNA"/>
</dbReference>
<evidence type="ECO:0000313" key="2">
    <source>
        <dbReference type="Proteomes" id="UP000257055"/>
    </source>
</evidence>
<proteinExistence type="predicted"/>
<comment type="caution">
    <text evidence="1">The sequence shown here is derived from an EMBL/GenBank/DDBJ whole genome shotgun (WGS) entry which is preliminary data.</text>
</comment>
<name>A0A3D8TQ00_9LIST</name>
<dbReference type="Proteomes" id="UP000257055">
    <property type="component" value="Unassembled WGS sequence"/>
</dbReference>